<accession>A0A9P9FSL2</accession>
<protein>
    <submittedName>
        <fullName evidence="1">Uncharacterized protein</fullName>
    </submittedName>
</protein>
<dbReference type="AlphaFoldDB" id="A0A9P9FSL2"/>
<gene>
    <name evidence="1" type="ORF">EDB81DRAFT_17278</name>
</gene>
<comment type="caution">
    <text evidence="1">The sequence shown here is derived from an EMBL/GenBank/DDBJ whole genome shotgun (WGS) entry which is preliminary data.</text>
</comment>
<sequence>MLWEWNYYPLSGAPNLGASAIASRLRLTLKLRVNDEAFIRADYHAVTRNHAGTNNAKAAGALGRQPRAGSLTQANTRIHVHAQVHTPMSTPTRLTQGPIAHARLLALETDMTTGSLRVCLPRPGRKAAGIRVSLTQCSPFLGHSVVIMGIREGVPRIVKFFMMRFHKPASPPSPPSPVIPPSASRLHAPRSTFPWGAPWFCFIHQCTLQWPRALGLPMSAPLLLLIFGLRPLKNPLAACPEAPQLLSPD</sequence>
<name>A0A9P9FSL2_9HYPO</name>
<dbReference type="EMBL" id="JAGMUV010000001">
    <property type="protein sequence ID" value="KAH7175695.1"/>
    <property type="molecule type" value="Genomic_DNA"/>
</dbReference>
<keyword evidence="2" id="KW-1185">Reference proteome</keyword>
<evidence type="ECO:0000313" key="1">
    <source>
        <dbReference type="EMBL" id="KAH7175695.1"/>
    </source>
</evidence>
<dbReference type="Proteomes" id="UP000738349">
    <property type="component" value="Unassembled WGS sequence"/>
</dbReference>
<evidence type="ECO:0000313" key="2">
    <source>
        <dbReference type="Proteomes" id="UP000738349"/>
    </source>
</evidence>
<organism evidence="1 2">
    <name type="scientific">Dactylonectria macrodidyma</name>
    <dbReference type="NCBI Taxonomy" id="307937"/>
    <lineage>
        <taxon>Eukaryota</taxon>
        <taxon>Fungi</taxon>
        <taxon>Dikarya</taxon>
        <taxon>Ascomycota</taxon>
        <taxon>Pezizomycotina</taxon>
        <taxon>Sordariomycetes</taxon>
        <taxon>Hypocreomycetidae</taxon>
        <taxon>Hypocreales</taxon>
        <taxon>Nectriaceae</taxon>
        <taxon>Dactylonectria</taxon>
    </lineage>
</organism>
<reference evidence="1" key="1">
    <citation type="journal article" date="2021" name="Nat. Commun.">
        <title>Genetic determinants of endophytism in the Arabidopsis root mycobiome.</title>
        <authorList>
            <person name="Mesny F."/>
            <person name="Miyauchi S."/>
            <person name="Thiergart T."/>
            <person name="Pickel B."/>
            <person name="Atanasova L."/>
            <person name="Karlsson M."/>
            <person name="Huettel B."/>
            <person name="Barry K.W."/>
            <person name="Haridas S."/>
            <person name="Chen C."/>
            <person name="Bauer D."/>
            <person name="Andreopoulos W."/>
            <person name="Pangilinan J."/>
            <person name="LaButti K."/>
            <person name="Riley R."/>
            <person name="Lipzen A."/>
            <person name="Clum A."/>
            <person name="Drula E."/>
            <person name="Henrissat B."/>
            <person name="Kohler A."/>
            <person name="Grigoriev I.V."/>
            <person name="Martin F.M."/>
            <person name="Hacquard S."/>
        </authorList>
    </citation>
    <scope>NUCLEOTIDE SEQUENCE</scope>
    <source>
        <strain evidence="1">MPI-CAGE-AT-0147</strain>
    </source>
</reference>
<proteinExistence type="predicted"/>